<evidence type="ECO:0000313" key="1">
    <source>
        <dbReference type="EMBL" id="KAI9922857.1"/>
    </source>
</evidence>
<dbReference type="EMBL" id="CM047580">
    <property type="protein sequence ID" value="KAI9922857.1"/>
    <property type="molecule type" value="Genomic_DNA"/>
</dbReference>
<protein>
    <submittedName>
        <fullName evidence="1">Uncharacterized protein</fullName>
    </submittedName>
</protein>
<comment type="caution">
    <text evidence="1">The sequence shown here is derived from an EMBL/GenBank/DDBJ whole genome shotgun (WGS) entry which is preliminary data.</text>
</comment>
<reference evidence="1 2" key="1">
    <citation type="journal article" date="2022" name="bioRxiv">
        <title>The genome of the oomycete Peronosclerospora sorghi, a cosmopolitan pathogen of maize and sorghum, is inflated with dispersed pseudogenes.</title>
        <authorList>
            <person name="Fletcher K."/>
            <person name="Martin F."/>
            <person name="Isakeit T."/>
            <person name="Cavanaugh K."/>
            <person name="Magill C."/>
            <person name="Michelmore R."/>
        </authorList>
    </citation>
    <scope>NUCLEOTIDE SEQUENCE [LARGE SCALE GENOMIC DNA]</scope>
    <source>
        <strain evidence="1">P6</strain>
    </source>
</reference>
<name>A0ACC0WWT7_9STRA</name>
<gene>
    <name evidence="1" type="ORF">PsorP6_002151</name>
</gene>
<proteinExistence type="predicted"/>
<evidence type="ECO:0000313" key="2">
    <source>
        <dbReference type="Proteomes" id="UP001163321"/>
    </source>
</evidence>
<keyword evidence="2" id="KW-1185">Reference proteome</keyword>
<accession>A0ACC0WWT7</accession>
<sequence length="163" mass="17845">MQRFETPPFAADYSVDAVRALDQGWTQTEWMEKQVEAEKVRKPAAIFGGGRIDWTPSSAKVRSERCDVRASGDRVVVQDDALHFTCGHVTSWPKDPDDAAPSRDDVAALFGHGDVSSHVTKELLDKLKNENDKGAWKQSSAALDTIKANCGRAGCAIAFTRPV</sequence>
<organism evidence="1 2">
    <name type="scientific">Peronosclerospora sorghi</name>
    <dbReference type="NCBI Taxonomy" id="230839"/>
    <lineage>
        <taxon>Eukaryota</taxon>
        <taxon>Sar</taxon>
        <taxon>Stramenopiles</taxon>
        <taxon>Oomycota</taxon>
        <taxon>Peronosporomycetes</taxon>
        <taxon>Peronosporales</taxon>
        <taxon>Peronosporaceae</taxon>
        <taxon>Peronosclerospora</taxon>
    </lineage>
</organism>
<dbReference type="Proteomes" id="UP001163321">
    <property type="component" value="Chromosome 1"/>
</dbReference>